<dbReference type="PANTHER" id="PTHR22550:SF5">
    <property type="entry name" value="LEUCINE ZIPPER PROTEIN 4"/>
    <property type="match status" value="1"/>
</dbReference>
<evidence type="ECO:0000256" key="5">
    <source>
        <dbReference type="SAM" id="Phobius"/>
    </source>
</evidence>
<feature type="transmembrane region" description="Helical" evidence="5">
    <location>
        <begin position="54"/>
        <end position="71"/>
    </location>
</feature>
<dbReference type="SUPFAM" id="SSF53300">
    <property type="entry name" value="vWA-like"/>
    <property type="match status" value="1"/>
</dbReference>
<sequence length="324" mass="32585">MTVRYPIMLVVALLVTAAAVAAYVVLQRRRTAALAAFGLGGPGGSRRAAVRRHLPYALLLAALPLLLGGLARPQVTIDVPRVSGTVVLVFDISNSMAATDVAPSRLAAAQAAATGLVEEQPDTVDIGVVVFGDQALTTQAPTDDHAAALAAINRLTATGGTSLAQAVLAALTTITGRPVALPQDGAAPPQLGYWGSAGIVVFSDGEDTGDPAQAEAAADLAAAAGVRIQTVGVGTPGGATVEVEGYQLATALNEQVLRGLADATGGTYLTAGDSGALAASTRSIDLKLTSREEPVELTGPVAGLALLLLAAGALLMIRWHGRIV</sequence>
<keyword evidence="8" id="KW-1185">Reference proteome</keyword>
<evidence type="ECO:0000256" key="4">
    <source>
        <dbReference type="ARBA" id="ARBA00023136"/>
    </source>
</evidence>
<dbReference type="PROSITE" id="PS50234">
    <property type="entry name" value="VWFA"/>
    <property type="match status" value="1"/>
</dbReference>
<dbReference type="AlphaFoldDB" id="A0A919S4U2"/>
<dbReference type="Proteomes" id="UP000681340">
    <property type="component" value="Unassembled WGS sequence"/>
</dbReference>
<evidence type="ECO:0000313" key="8">
    <source>
        <dbReference type="Proteomes" id="UP000681340"/>
    </source>
</evidence>
<evidence type="ECO:0000256" key="2">
    <source>
        <dbReference type="ARBA" id="ARBA00022692"/>
    </source>
</evidence>
<feature type="domain" description="VWFA" evidence="6">
    <location>
        <begin position="85"/>
        <end position="284"/>
    </location>
</feature>
<organism evidence="7 8">
    <name type="scientific">Actinoplanes auranticolor</name>
    <dbReference type="NCBI Taxonomy" id="47988"/>
    <lineage>
        <taxon>Bacteria</taxon>
        <taxon>Bacillati</taxon>
        <taxon>Actinomycetota</taxon>
        <taxon>Actinomycetes</taxon>
        <taxon>Micromonosporales</taxon>
        <taxon>Micromonosporaceae</taxon>
        <taxon>Actinoplanes</taxon>
    </lineage>
</organism>
<evidence type="ECO:0000256" key="3">
    <source>
        <dbReference type="ARBA" id="ARBA00022989"/>
    </source>
</evidence>
<evidence type="ECO:0000256" key="1">
    <source>
        <dbReference type="ARBA" id="ARBA00022475"/>
    </source>
</evidence>
<accession>A0A919S4U2</accession>
<gene>
    <name evidence="7" type="ORF">Aau02nite_07060</name>
</gene>
<comment type="caution">
    <text evidence="7">The sequence shown here is derived from an EMBL/GenBank/DDBJ whole genome shotgun (WGS) entry which is preliminary data.</text>
</comment>
<keyword evidence="4 5" id="KW-0472">Membrane</keyword>
<feature type="transmembrane region" description="Helical" evidence="5">
    <location>
        <begin position="297"/>
        <end position="317"/>
    </location>
</feature>
<reference evidence="7" key="1">
    <citation type="submission" date="2021-03" db="EMBL/GenBank/DDBJ databases">
        <title>Whole genome shotgun sequence of Actinoplanes auranticolor NBRC 12245.</title>
        <authorList>
            <person name="Komaki H."/>
            <person name="Tamura T."/>
        </authorList>
    </citation>
    <scope>NUCLEOTIDE SEQUENCE</scope>
    <source>
        <strain evidence="7">NBRC 12245</strain>
    </source>
</reference>
<dbReference type="PANTHER" id="PTHR22550">
    <property type="entry name" value="SPORE GERMINATION PROTEIN"/>
    <property type="match status" value="1"/>
</dbReference>
<evidence type="ECO:0000259" key="6">
    <source>
        <dbReference type="PROSITE" id="PS50234"/>
    </source>
</evidence>
<dbReference type="InterPro" id="IPR036465">
    <property type="entry name" value="vWFA_dom_sf"/>
</dbReference>
<dbReference type="SMART" id="SM00327">
    <property type="entry name" value="VWA"/>
    <property type="match status" value="1"/>
</dbReference>
<dbReference type="RefSeq" id="WP_212986840.1">
    <property type="nucleotide sequence ID" value="NZ_BOQL01000006.1"/>
</dbReference>
<dbReference type="InterPro" id="IPR050768">
    <property type="entry name" value="UPF0353/GerABKA_families"/>
</dbReference>
<protein>
    <submittedName>
        <fullName evidence="7">UPF0353 protein</fullName>
    </submittedName>
</protein>
<name>A0A919S4U2_9ACTN</name>
<dbReference type="EMBL" id="BOQL01000006">
    <property type="protein sequence ID" value="GIM63900.1"/>
    <property type="molecule type" value="Genomic_DNA"/>
</dbReference>
<keyword evidence="3 5" id="KW-1133">Transmembrane helix</keyword>
<feature type="transmembrane region" description="Helical" evidence="5">
    <location>
        <begin position="6"/>
        <end position="26"/>
    </location>
</feature>
<dbReference type="Gene3D" id="3.40.50.410">
    <property type="entry name" value="von Willebrand factor, type A domain"/>
    <property type="match status" value="1"/>
</dbReference>
<keyword evidence="2 5" id="KW-0812">Transmembrane</keyword>
<keyword evidence="1" id="KW-1003">Cell membrane</keyword>
<evidence type="ECO:0000313" key="7">
    <source>
        <dbReference type="EMBL" id="GIM63900.1"/>
    </source>
</evidence>
<dbReference type="InterPro" id="IPR002035">
    <property type="entry name" value="VWF_A"/>
</dbReference>
<proteinExistence type="predicted"/>
<dbReference type="Pfam" id="PF13519">
    <property type="entry name" value="VWA_2"/>
    <property type="match status" value="1"/>
</dbReference>